<gene>
    <name evidence="6" type="ORF">ACI2L5_28075</name>
</gene>
<sequence>MVLPDSTDGENIAGRLRGGEFSRVVPHASGRPWIVGDWAAEDVIRATAGDRQIAMLGCASTTAGDLADALARIRRMEDFDRLSRTVPGSYHLVAAVGGVVRAQGTLSSACQIFHTTVDNVPVAANSPQLLAQLAGTGPAEELLAARLLAPWPPWPLGERPLWRRVEALGTGCWLELAPDGGRRTVRWWAPPTPDVPLHEAAPRIRAALQDAVAARARRAGPISSDLSGGMDSTSLTFLAARDAERLLTTRWEAEDPADEDRVWARTAAAHLTDAEHLVLPKRQAPLWFTGLTTPGEDAEGPFAWIRTRARLEYMAREVATRGSTVHLTGHGGDELFFTTPQYLHTLVRTHPLAAIRHVRAHRALYRWKAVPTLRSLLDRKSFEQWLAATAGTLTDPLPEYATRPDFGWGIAYRLPPWVTPSAADAARQLLRDAVDSAPAPLAPLRGQHSALQDIRLCGDTLRRVSRLTSRHGVSWQAPFTDDAVVEAALAVRFEDIADTRRYKPALAAAMDGFVPSQVLRRPTKSEYSAEAYAGLRGNRRDLLQLCEDSRLARLGMVDADALRATLVSLPPSSLTLLPLISTLACEIWLRSLPPVAGRPARLEDRHDTRSRPARVHR</sequence>
<keyword evidence="3" id="KW-0061">Asparagine biosynthesis</keyword>
<dbReference type="Pfam" id="PF00733">
    <property type="entry name" value="Asn_synthase"/>
    <property type="match status" value="1"/>
</dbReference>
<evidence type="ECO:0000259" key="5">
    <source>
        <dbReference type="Pfam" id="PF00733"/>
    </source>
</evidence>
<keyword evidence="7" id="KW-1185">Reference proteome</keyword>
<proteinExistence type="predicted"/>
<evidence type="ECO:0000256" key="2">
    <source>
        <dbReference type="ARBA" id="ARBA00012737"/>
    </source>
</evidence>
<feature type="domain" description="Asparagine synthetase" evidence="5">
    <location>
        <begin position="204"/>
        <end position="589"/>
    </location>
</feature>
<evidence type="ECO:0000313" key="7">
    <source>
        <dbReference type="Proteomes" id="UP001620295"/>
    </source>
</evidence>
<dbReference type="RefSeq" id="WP_404747448.1">
    <property type="nucleotide sequence ID" value="NZ_JBJDQH010000009.1"/>
</dbReference>
<dbReference type="SUPFAM" id="SSF52402">
    <property type="entry name" value="Adenine nucleotide alpha hydrolases-like"/>
    <property type="match status" value="1"/>
</dbReference>
<comment type="caution">
    <text evidence="6">The sequence shown here is derived from an EMBL/GenBank/DDBJ whole genome shotgun (WGS) entry which is preliminary data.</text>
</comment>
<dbReference type="PANTHER" id="PTHR43284:SF1">
    <property type="entry name" value="ASPARAGINE SYNTHETASE"/>
    <property type="match status" value="1"/>
</dbReference>
<evidence type="ECO:0000256" key="1">
    <source>
        <dbReference type="ARBA" id="ARBA00005187"/>
    </source>
</evidence>
<dbReference type="InterPro" id="IPR001962">
    <property type="entry name" value="Asn_synthase"/>
</dbReference>
<keyword evidence="3" id="KW-0028">Amino-acid biosynthesis</keyword>
<evidence type="ECO:0000256" key="4">
    <source>
        <dbReference type="ARBA" id="ARBA00048741"/>
    </source>
</evidence>
<comment type="pathway">
    <text evidence="1">Amino-acid biosynthesis; L-asparagine biosynthesis; L-asparagine from L-aspartate (L-Gln route): step 1/1.</text>
</comment>
<comment type="catalytic activity">
    <reaction evidence="4">
        <text>L-aspartate + L-glutamine + ATP + H2O = L-asparagine + L-glutamate + AMP + diphosphate + H(+)</text>
        <dbReference type="Rhea" id="RHEA:12228"/>
        <dbReference type="ChEBI" id="CHEBI:15377"/>
        <dbReference type="ChEBI" id="CHEBI:15378"/>
        <dbReference type="ChEBI" id="CHEBI:29985"/>
        <dbReference type="ChEBI" id="CHEBI:29991"/>
        <dbReference type="ChEBI" id="CHEBI:30616"/>
        <dbReference type="ChEBI" id="CHEBI:33019"/>
        <dbReference type="ChEBI" id="CHEBI:58048"/>
        <dbReference type="ChEBI" id="CHEBI:58359"/>
        <dbReference type="ChEBI" id="CHEBI:456215"/>
        <dbReference type="EC" id="6.3.5.4"/>
    </reaction>
</comment>
<dbReference type="Proteomes" id="UP001620295">
    <property type="component" value="Unassembled WGS sequence"/>
</dbReference>
<dbReference type="PANTHER" id="PTHR43284">
    <property type="entry name" value="ASPARAGINE SYNTHETASE (GLUTAMINE-HYDROLYZING)"/>
    <property type="match status" value="1"/>
</dbReference>
<dbReference type="InterPro" id="IPR014729">
    <property type="entry name" value="Rossmann-like_a/b/a_fold"/>
</dbReference>
<name>A0ABW8LS84_9ACTN</name>
<dbReference type="InterPro" id="IPR051786">
    <property type="entry name" value="ASN_synthetase/amidase"/>
</dbReference>
<reference evidence="6 7" key="1">
    <citation type="submission" date="2024-11" db="EMBL/GenBank/DDBJ databases">
        <title>The Natural Products Discovery Center: Release of the First 8490 Sequenced Strains for Exploring Actinobacteria Biosynthetic Diversity.</title>
        <authorList>
            <person name="Kalkreuter E."/>
            <person name="Kautsar S.A."/>
            <person name="Yang D."/>
            <person name="Bader C.D."/>
            <person name="Teijaro C.N."/>
            <person name="Fluegel L."/>
            <person name="Davis C.M."/>
            <person name="Simpson J.R."/>
            <person name="Lauterbach L."/>
            <person name="Steele A.D."/>
            <person name="Gui C."/>
            <person name="Meng S."/>
            <person name="Li G."/>
            <person name="Viehrig K."/>
            <person name="Ye F."/>
            <person name="Su P."/>
            <person name="Kiefer A.F."/>
            <person name="Nichols A."/>
            <person name="Cepeda A.J."/>
            <person name="Yan W."/>
            <person name="Fan B."/>
            <person name="Jiang Y."/>
            <person name="Adhikari A."/>
            <person name="Zheng C.-J."/>
            <person name="Schuster L."/>
            <person name="Cowan T.M."/>
            <person name="Smanski M.J."/>
            <person name="Chevrette M.G."/>
            <person name="De Carvalho L.P.S."/>
            <person name="Shen B."/>
        </authorList>
    </citation>
    <scope>NUCLEOTIDE SEQUENCE [LARGE SCALE GENOMIC DNA]</scope>
    <source>
        <strain evidence="6 7">NPDC020863</strain>
    </source>
</reference>
<dbReference type="Gene3D" id="3.40.50.620">
    <property type="entry name" value="HUPs"/>
    <property type="match status" value="1"/>
</dbReference>
<evidence type="ECO:0000313" key="6">
    <source>
        <dbReference type="EMBL" id="MFK4268777.1"/>
    </source>
</evidence>
<dbReference type="EMBL" id="JBJDQH010000009">
    <property type="protein sequence ID" value="MFK4268777.1"/>
    <property type="molecule type" value="Genomic_DNA"/>
</dbReference>
<evidence type="ECO:0000256" key="3">
    <source>
        <dbReference type="ARBA" id="ARBA00022888"/>
    </source>
</evidence>
<protein>
    <recommendedName>
        <fullName evidence="2">asparagine synthase (glutamine-hydrolyzing)</fullName>
        <ecNumber evidence="2">6.3.5.4</ecNumber>
    </recommendedName>
</protein>
<organism evidence="6 7">
    <name type="scientific">Streptomyces milbemycinicus</name>
    <dbReference type="NCBI Taxonomy" id="476552"/>
    <lineage>
        <taxon>Bacteria</taxon>
        <taxon>Bacillati</taxon>
        <taxon>Actinomycetota</taxon>
        <taxon>Actinomycetes</taxon>
        <taxon>Kitasatosporales</taxon>
        <taxon>Streptomycetaceae</taxon>
        <taxon>Streptomyces</taxon>
    </lineage>
</organism>
<accession>A0ABW8LS84</accession>
<dbReference type="EC" id="6.3.5.4" evidence="2"/>